<dbReference type="GO" id="GO:0050793">
    <property type="term" value="P:regulation of developmental process"/>
    <property type="evidence" value="ECO:0007669"/>
    <property type="project" value="InterPro"/>
</dbReference>
<dbReference type="AlphaFoldDB" id="A0A835K335"/>
<feature type="transmembrane region" description="Helical" evidence="1">
    <location>
        <begin position="65"/>
        <end position="84"/>
    </location>
</feature>
<evidence type="ECO:0000313" key="2">
    <source>
        <dbReference type="EMBL" id="KAF9678551.1"/>
    </source>
</evidence>
<dbReference type="InterPro" id="IPR044700">
    <property type="entry name" value="PIP2/PIPL1"/>
</dbReference>
<dbReference type="EMBL" id="JADGMS010000007">
    <property type="protein sequence ID" value="KAF9678551.1"/>
    <property type="molecule type" value="Genomic_DNA"/>
</dbReference>
<evidence type="ECO:0008006" key="4">
    <source>
        <dbReference type="Google" id="ProtNLM"/>
    </source>
</evidence>
<dbReference type="OrthoDB" id="818008at2759"/>
<keyword evidence="1" id="KW-1133">Transmembrane helix</keyword>
<evidence type="ECO:0000256" key="1">
    <source>
        <dbReference type="SAM" id="Phobius"/>
    </source>
</evidence>
<dbReference type="PANTHER" id="PTHR34663:SF21">
    <property type="entry name" value="PROTEIN, PUTATIVE-RELATED"/>
    <property type="match status" value="1"/>
</dbReference>
<name>A0A835K335_9ROSI</name>
<gene>
    <name evidence="2" type="ORF">SADUNF_Sadunf07G0046500</name>
</gene>
<comment type="caution">
    <text evidence="2">The sequence shown here is derived from an EMBL/GenBank/DDBJ whole genome shotgun (WGS) entry which is preliminary data.</text>
</comment>
<reference evidence="2 3" key="1">
    <citation type="submission" date="2020-10" db="EMBL/GenBank/DDBJ databases">
        <title>Plant Genome Project.</title>
        <authorList>
            <person name="Zhang R.-G."/>
        </authorList>
    </citation>
    <scope>NUCLEOTIDE SEQUENCE [LARGE SCALE GENOMIC DNA]</scope>
    <source>
        <strain evidence="2">FAFU-HL-1</strain>
        <tissue evidence="2">Leaf</tissue>
    </source>
</reference>
<evidence type="ECO:0000313" key="3">
    <source>
        <dbReference type="Proteomes" id="UP000657918"/>
    </source>
</evidence>
<dbReference type="GO" id="GO:0045087">
    <property type="term" value="P:innate immune response"/>
    <property type="evidence" value="ECO:0007669"/>
    <property type="project" value="InterPro"/>
</dbReference>
<dbReference type="PANTHER" id="PTHR34663">
    <property type="entry name" value="OS06G0637400 PROTEIN"/>
    <property type="match status" value="1"/>
</dbReference>
<keyword evidence="1" id="KW-0812">Transmembrane</keyword>
<keyword evidence="3" id="KW-1185">Reference proteome</keyword>
<sequence>MIRMPKFLVKEAFVPRASLHYKLIACEGGLIHNSPSSLVFSSSIQPRHQSSATLHFIFHVNMATMIRALSFAVMFLMVCSIFFFESTEARPFSILESRNSAASRAIGSFFDGLSLAQIKQSGPSPGVGHGYTTGTHQ</sequence>
<proteinExistence type="predicted"/>
<protein>
    <recommendedName>
        <fullName evidence="4">Transmembrane protein</fullName>
    </recommendedName>
</protein>
<keyword evidence="1" id="KW-0472">Membrane</keyword>
<dbReference type="Proteomes" id="UP000657918">
    <property type="component" value="Unassembled WGS sequence"/>
</dbReference>
<organism evidence="2 3">
    <name type="scientific">Salix dunnii</name>
    <dbReference type="NCBI Taxonomy" id="1413687"/>
    <lineage>
        <taxon>Eukaryota</taxon>
        <taxon>Viridiplantae</taxon>
        <taxon>Streptophyta</taxon>
        <taxon>Embryophyta</taxon>
        <taxon>Tracheophyta</taxon>
        <taxon>Spermatophyta</taxon>
        <taxon>Magnoliopsida</taxon>
        <taxon>eudicotyledons</taxon>
        <taxon>Gunneridae</taxon>
        <taxon>Pentapetalae</taxon>
        <taxon>rosids</taxon>
        <taxon>fabids</taxon>
        <taxon>Malpighiales</taxon>
        <taxon>Salicaceae</taxon>
        <taxon>Saliceae</taxon>
        <taxon>Salix</taxon>
    </lineage>
</organism>
<accession>A0A835K335</accession>